<protein>
    <submittedName>
        <fullName evidence="1">Reverse transcriptase family</fullName>
    </submittedName>
</protein>
<organism evidence="1 2">
    <name type="scientific">Paramuricea clavata</name>
    <name type="common">Red gorgonian</name>
    <name type="synonym">Violescent sea-whip</name>
    <dbReference type="NCBI Taxonomy" id="317549"/>
    <lineage>
        <taxon>Eukaryota</taxon>
        <taxon>Metazoa</taxon>
        <taxon>Cnidaria</taxon>
        <taxon>Anthozoa</taxon>
        <taxon>Octocorallia</taxon>
        <taxon>Malacalcyonacea</taxon>
        <taxon>Plexauridae</taxon>
        <taxon>Paramuricea</taxon>
    </lineage>
</organism>
<comment type="caution">
    <text evidence="1">The sequence shown here is derived from an EMBL/GenBank/DDBJ whole genome shotgun (WGS) entry which is preliminary data.</text>
</comment>
<dbReference type="PANTHER" id="PTHR35450:SF2">
    <property type="entry name" value="REVERSE TRANSCRIPTASE DOMAIN-CONTAINING PROTEIN"/>
    <property type="match status" value="1"/>
</dbReference>
<gene>
    <name evidence="1" type="ORF">PACLA_8A083268</name>
</gene>
<keyword evidence="1" id="KW-0808">Transferase</keyword>
<name>A0A7D9EQ80_PARCT</name>
<dbReference type="GO" id="GO:0003964">
    <property type="term" value="F:RNA-directed DNA polymerase activity"/>
    <property type="evidence" value="ECO:0007669"/>
    <property type="project" value="UniProtKB-KW"/>
</dbReference>
<evidence type="ECO:0000313" key="2">
    <source>
        <dbReference type="Proteomes" id="UP001152795"/>
    </source>
</evidence>
<proteinExistence type="predicted"/>
<evidence type="ECO:0000313" key="1">
    <source>
        <dbReference type="EMBL" id="CAB4013256.1"/>
    </source>
</evidence>
<dbReference type="Proteomes" id="UP001152795">
    <property type="component" value="Unassembled WGS sequence"/>
</dbReference>
<accession>A0A7D9EQ80</accession>
<dbReference type="EMBL" id="CACRXK020007817">
    <property type="protein sequence ID" value="CAB4013256.1"/>
    <property type="molecule type" value="Genomic_DNA"/>
</dbReference>
<dbReference type="AlphaFoldDB" id="A0A7D9EQ80"/>
<sequence>MNGDRARPSLYHKTNRRRKLCGEIGEHITHLISECKKLAQKEYKRRHDNVARIVHWKLCGLYQLEKAEKWYEHQPNGVIESDNVKILWDFNIQCDHAIECRRPDIVVVLKKEKECKIIDIAVPGDCRIGIKETEKVEKYEELKREIRKIWAMKKVEVIPIVVGALGAVSNKLDKWIEKLGKHIRIEFLRKTALLGTARILRRSLES</sequence>
<reference evidence="1" key="1">
    <citation type="submission" date="2020-04" db="EMBL/GenBank/DDBJ databases">
        <authorList>
            <person name="Alioto T."/>
            <person name="Alioto T."/>
            <person name="Gomez Garrido J."/>
        </authorList>
    </citation>
    <scope>NUCLEOTIDE SEQUENCE</scope>
    <source>
        <strain evidence="1">A484AB</strain>
    </source>
</reference>
<keyword evidence="1" id="KW-0548">Nucleotidyltransferase</keyword>
<keyword evidence="2" id="KW-1185">Reference proteome</keyword>
<dbReference type="PANTHER" id="PTHR35450">
    <property type="entry name" value="REVERSE TRANSCRIPTASE DOMAIN-CONTAINING PROTEIN"/>
    <property type="match status" value="1"/>
</dbReference>
<keyword evidence="1" id="KW-0695">RNA-directed DNA polymerase</keyword>
<dbReference type="OrthoDB" id="5977701at2759"/>